<dbReference type="InterPro" id="IPR010380">
    <property type="entry name" value="DUF975"/>
</dbReference>
<name>A0ABS7UL36_9BACI</name>
<feature type="transmembrane region" description="Helical" evidence="1">
    <location>
        <begin position="105"/>
        <end position="131"/>
    </location>
</feature>
<dbReference type="Pfam" id="PF06161">
    <property type="entry name" value="DUF975"/>
    <property type="match status" value="1"/>
</dbReference>
<evidence type="ECO:0000313" key="2">
    <source>
        <dbReference type="EMBL" id="MBZ5749030.1"/>
    </source>
</evidence>
<comment type="caution">
    <text evidence="2">The sequence shown here is derived from an EMBL/GenBank/DDBJ whole genome shotgun (WGS) entry which is preliminary data.</text>
</comment>
<feature type="transmembrane region" description="Helical" evidence="1">
    <location>
        <begin position="21"/>
        <end position="43"/>
    </location>
</feature>
<accession>A0ABS7UL36</accession>
<proteinExistence type="predicted"/>
<dbReference type="RefSeq" id="WP_224136436.1">
    <property type="nucleotide sequence ID" value="NZ_JAIQUM010000003.1"/>
</dbReference>
<keyword evidence="1" id="KW-0472">Membrane</keyword>
<reference evidence="2" key="1">
    <citation type="submission" date="2024-05" db="EMBL/GenBank/DDBJ databases">
        <title>Metabacillus sp. nov., isolated from the rhizosphere soil of tomato plants.</title>
        <authorList>
            <person name="Ma R."/>
        </authorList>
    </citation>
    <scope>NUCLEOTIDE SEQUENCE</scope>
    <source>
        <strain evidence="2">DBTR6</strain>
    </source>
</reference>
<organism evidence="2 3">
    <name type="scientific">Metabacillus rhizolycopersici</name>
    <dbReference type="NCBI Taxonomy" id="2875709"/>
    <lineage>
        <taxon>Bacteria</taxon>
        <taxon>Bacillati</taxon>
        <taxon>Bacillota</taxon>
        <taxon>Bacilli</taxon>
        <taxon>Bacillales</taxon>
        <taxon>Bacillaceae</taxon>
        <taxon>Metabacillus</taxon>
    </lineage>
</organism>
<evidence type="ECO:0000256" key="1">
    <source>
        <dbReference type="SAM" id="Phobius"/>
    </source>
</evidence>
<evidence type="ECO:0000313" key="3">
    <source>
        <dbReference type="Proteomes" id="UP001165287"/>
    </source>
</evidence>
<keyword evidence="1" id="KW-1133">Transmembrane helix</keyword>
<keyword evidence="3" id="KW-1185">Reference proteome</keyword>
<gene>
    <name evidence="2" type="ORF">K9V48_01960</name>
</gene>
<dbReference type="EMBL" id="JAIQUM010000003">
    <property type="protein sequence ID" value="MBZ5749030.1"/>
    <property type="molecule type" value="Genomic_DNA"/>
</dbReference>
<dbReference type="PANTHER" id="PTHR40076:SF1">
    <property type="entry name" value="MEMBRANE PROTEIN"/>
    <property type="match status" value="1"/>
</dbReference>
<dbReference type="PANTHER" id="PTHR40076">
    <property type="entry name" value="MEMBRANE PROTEIN-RELATED"/>
    <property type="match status" value="1"/>
</dbReference>
<feature type="transmembrane region" description="Helical" evidence="1">
    <location>
        <begin position="63"/>
        <end position="84"/>
    </location>
</feature>
<sequence>MTIKAFKTTALDALRNRWGQGILLTIIAYGIYIFVPYLVEAIFSGGFHTWSEMESPGHAQSLSWIFTLALSPLLFGYYATFLSLTRGETIGTKDLFQAFDSKMYFKALGIYILTSIYIFLWSLLLIIPGIIKSFSYSQVYFILKDNPTMSVNGAITESRRLMDGFKWKYFLLLLSFIGWALLSAITFGIASLWTTPYFTASLAAFYDQLVKHQNDNGTGDND</sequence>
<protein>
    <submittedName>
        <fullName evidence="2">DUF975 family protein</fullName>
    </submittedName>
</protein>
<dbReference type="Proteomes" id="UP001165287">
    <property type="component" value="Unassembled WGS sequence"/>
</dbReference>
<feature type="transmembrane region" description="Helical" evidence="1">
    <location>
        <begin position="169"/>
        <end position="193"/>
    </location>
</feature>
<keyword evidence="1" id="KW-0812">Transmembrane</keyword>